<keyword evidence="3" id="KW-1185">Reference proteome</keyword>
<accession>A0A9W9FID7</accession>
<dbReference type="Proteomes" id="UP001149165">
    <property type="component" value="Unassembled WGS sequence"/>
</dbReference>
<reference evidence="2" key="2">
    <citation type="journal article" date="2023" name="IMA Fungus">
        <title>Comparative genomic study of the Penicillium genus elucidates a diverse pangenome and 15 lateral gene transfer events.</title>
        <authorList>
            <person name="Petersen C."/>
            <person name="Sorensen T."/>
            <person name="Nielsen M.R."/>
            <person name="Sondergaard T.E."/>
            <person name="Sorensen J.L."/>
            <person name="Fitzpatrick D.A."/>
            <person name="Frisvad J.C."/>
            <person name="Nielsen K.L."/>
        </authorList>
    </citation>
    <scope>NUCLEOTIDE SEQUENCE</scope>
    <source>
        <strain evidence="2">IBT 30069</strain>
    </source>
</reference>
<evidence type="ECO:0000313" key="2">
    <source>
        <dbReference type="EMBL" id="KAJ5100722.1"/>
    </source>
</evidence>
<name>A0A9W9FID7_9EURO</name>
<comment type="caution">
    <text evidence="2">The sequence shown here is derived from an EMBL/GenBank/DDBJ whole genome shotgun (WGS) entry which is preliminary data.</text>
</comment>
<protein>
    <submittedName>
        <fullName evidence="2">Uncharacterized protein</fullName>
    </submittedName>
</protein>
<organism evidence="2 3">
    <name type="scientific">Penicillium angulare</name>
    <dbReference type="NCBI Taxonomy" id="116970"/>
    <lineage>
        <taxon>Eukaryota</taxon>
        <taxon>Fungi</taxon>
        <taxon>Dikarya</taxon>
        <taxon>Ascomycota</taxon>
        <taxon>Pezizomycotina</taxon>
        <taxon>Eurotiomycetes</taxon>
        <taxon>Eurotiomycetidae</taxon>
        <taxon>Eurotiales</taxon>
        <taxon>Aspergillaceae</taxon>
        <taxon>Penicillium</taxon>
    </lineage>
</organism>
<gene>
    <name evidence="2" type="ORF">N7456_006774</name>
</gene>
<sequence length="94" mass="10195">MPPERPVGCSWCLTHRSSPCPFVLQPPPQGPMFAQTPSQARTGAIFGSPVDRSDSLSFHKYPKAWSPTGSPRSLSSSFSSSKPEFPTDDSSKLK</sequence>
<reference evidence="2" key="1">
    <citation type="submission" date="2022-11" db="EMBL/GenBank/DDBJ databases">
        <authorList>
            <person name="Petersen C."/>
        </authorList>
    </citation>
    <scope>NUCLEOTIDE SEQUENCE</scope>
    <source>
        <strain evidence="2">IBT 30069</strain>
    </source>
</reference>
<proteinExistence type="predicted"/>
<dbReference type="EMBL" id="JAPQKH010000004">
    <property type="protein sequence ID" value="KAJ5100722.1"/>
    <property type="molecule type" value="Genomic_DNA"/>
</dbReference>
<dbReference type="AlphaFoldDB" id="A0A9W9FID7"/>
<evidence type="ECO:0000256" key="1">
    <source>
        <dbReference type="SAM" id="MobiDB-lite"/>
    </source>
</evidence>
<feature type="compositionally biased region" description="Low complexity" evidence="1">
    <location>
        <begin position="66"/>
        <end position="83"/>
    </location>
</feature>
<dbReference type="OrthoDB" id="4353832at2759"/>
<evidence type="ECO:0000313" key="3">
    <source>
        <dbReference type="Proteomes" id="UP001149165"/>
    </source>
</evidence>
<feature type="region of interest" description="Disordered" evidence="1">
    <location>
        <begin position="61"/>
        <end position="94"/>
    </location>
</feature>